<keyword evidence="3" id="KW-1185">Reference proteome</keyword>
<dbReference type="Gene3D" id="3.90.1200.10">
    <property type="match status" value="1"/>
</dbReference>
<proteinExistence type="predicted"/>
<comment type="caution">
    <text evidence="2">The sequence shown here is derived from an EMBL/GenBank/DDBJ whole genome shotgun (WGS) entry which is preliminary data.</text>
</comment>
<evidence type="ECO:0000313" key="3">
    <source>
        <dbReference type="Proteomes" id="UP000029964"/>
    </source>
</evidence>
<feature type="domain" description="Aminoglycoside phosphotransferase" evidence="1">
    <location>
        <begin position="105"/>
        <end position="252"/>
    </location>
</feature>
<dbReference type="Proteomes" id="UP000029964">
    <property type="component" value="Unassembled WGS sequence"/>
</dbReference>
<sequence>MSALAASHLMDISQYAVGAEDIDALSAFQIANFFRRHKSIAKDDCDRAAAKIIGSSTVSPTLVQGAASYTVTADANRCSKVVQFRRSTLDLELISQARQTYGGFVPNCKAHGMLADVYVYEADLVPGVAFSWARRQLLAPAMEDRLLRTVRDLARFFASAWINRCTLELAPNTAGELFAHYSQILNQLSQKLPERFHQKLTEVRQGLSLLFRPDYPIVLNHDDLLEMNIHVDEETGRITGIVDWADAKIAPFGLSLGGLETILGVQTASSWLFHPNHEQLRIEFWKTFYEFTGDLSDDDRQAIQVGRLLGLFRTHGFDRRPEKANAAPLEEGDQELVCLEAFCLQ</sequence>
<dbReference type="HOGENOM" id="CLU_038193_1_0_1"/>
<dbReference type="Pfam" id="PF01636">
    <property type="entry name" value="APH"/>
    <property type="match status" value="1"/>
</dbReference>
<accession>A0A086TEX3</accession>
<evidence type="ECO:0000259" key="1">
    <source>
        <dbReference type="Pfam" id="PF01636"/>
    </source>
</evidence>
<dbReference type="InterPro" id="IPR011009">
    <property type="entry name" value="Kinase-like_dom_sf"/>
</dbReference>
<name>A0A086TEX3_HAPC1</name>
<dbReference type="AlphaFoldDB" id="A0A086TEX3"/>
<dbReference type="InterPro" id="IPR002575">
    <property type="entry name" value="Aminoglycoside_PTrfase"/>
</dbReference>
<dbReference type="SUPFAM" id="SSF56112">
    <property type="entry name" value="Protein kinase-like (PK-like)"/>
    <property type="match status" value="1"/>
</dbReference>
<evidence type="ECO:0000313" key="2">
    <source>
        <dbReference type="EMBL" id="KFH47905.1"/>
    </source>
</evidence>
<dbReference type="OrthoDB" id="5598852at2759"/>
<organism evidence="2 3">
    <name type="scientific">Hapsidospora chrysogenum (strain ATCC 11550 / CBS 779.69 / DSM 880 / IAM 14645 / JCM 23072 / IMI 49137)</name>
    <name type="common">Acremonium chrysogenum</name>
    <dbReference type="NCBI Taxonomy" id="857340"/>
    <lineage>
        <taxon>Eukaryota</taxon>
        <taxon>Fungi</taxon>
        <taxon>Dikarya</taxon>
        <taxon>Ascomycota</taxon>
        <taxon>Pezizomycotina</taxon>
        <taxon>Sordariomycetes</taxon>
        <taxon>Hypocreomycetidae</taxon>
        <taxon>Hypocreales</taxon>
        <taxon>Bionectriaceae</taxon>
        <taxon>Hapsidospora</taxon>
    </lineage>
</organism>
<gene>
    <name evidence="2" type="ORF">ACRE_011350</name>
</gene>
<dbReference type="STRING" id="857340.A0A086TEX3"/>
<protein>
    <recommendedName>
        <fullName evidence="1">Aminoglycoside phosphotransferase domain-containing protein</fullName>
    </recommendedName>
</protein>
<reference evidence="3" key="1">
    <citation type="journal article" date="2014" name="Genome Announc.">
        <title>Genome sequence and annotation of Acremonium chrysogenum, producer of the beta-lactam antibiotic cephalosporin C.</title>
        <authorList>
            <person name="Terfehr D."/>
            <person name="Dahlmann T.A."/>
            <person name="Specht T."/>
            <person name="Zadra I."/>
            <person name="Kuernsteiner H."/>
            <person name="Kueck U."/>
        </authorList>
    </citation>
    <scope>NUCLEOTIDE SEQUENCE [LARGE SCALE GENOMIC DNA]</scope>
    <source>
        <strain evidence="3">ATCC 11550 / CBS 779.69 / DSM 880 / IAM 14645 / JCM 23072 / IMI 49137</strain>
    </source>
</reference>
<dbReference type="EMBL" id="JPKY01000006">
    <property type="protein sequence ID" value="KFH47905.1"/>
    <property type="molecule type" value="Genomic_DNA"/>
</dbReference>